<reference evidence="3" key="1">
    <citation type="submission" date="2023-05" db="EMBL/GenBank/DDBJ databases">
        <authorList>
            <person name="Zhang X."/>
        </authorList>
    </citation>
    <scope>NUCLEOTIDE SEQUENCE</scope>
    <source>
        <strain evidence="3">BD1B2-1</strain>
    </source>
</reference>
<evidence type="ECO:0000256" key="1">
    <source>
        <dbReference type="ARBA" id="ARBA00022517"/>
    </source>
</evidence>
<dbReference type="PANTHER" id="PTHR33515:SF1">
    <property type="entry name" value="RIBOSOME-BINDING FACTOR A, CHLOROPLASTIC-RELATED"/>
    <property type="match status" value="1"/>
</dbReference>
<gene>
    <name evidence="2 3" type="primary">rbfA</name>
    <name evidence="3" type="ORF">QNI22_24390</name>
</gene>
<comment type="caution">
    <text evidence="3">The sequence shown here is derived from an EMBL/GenBank/DDBJ whole genome shotgun (WGS) entry which is preliminary data.</text>
</comment>
<dbReference type="GO" id="GO:0030490">
    <property type="term" value="P:maturation of SSU-rRNA"/>
    <property type="evidence" value="ECO:0007669"/>
    <property type="project" value="UniProtKB-UniRule"/>
</dbReference>
<dbReference type="InterPro" id="IPR000238">
    <property type="entry name" value="RbfA"/>
</dbReference>
<dbReference type="EMBL" id="JASJOU010000009">
    <property type="protein sequence ID" value="MDJ1503824.1"/>
    <property type="molecule type" value="Genomic_DNA"/>
</dbReference>
<organism evidence="3 4">
    <name type="scientific">Xanthocytophaga agilis</name>
    <dbReference type="NCBI Taxonomy" id="3048010"/>
    <lineage>
        <taxon>Bacteria</taxon>
        <taxon>Pseudomonadati</taxon>
        <taxon>Bacteroidota</taxon>
        <taxon>Cytophagia</taxon>
        <taxon>Cytophagales</taxon>
        <taxon>Rhodocytophagaceae</taxon>
        <taxon>Xanthocytophaga</taxon>
    </lineage>
</organism>
<dbReference type="Gene3D" id="3.30.300.20">
    <property type="match status" value="1"/>
</dbReference>
<dbReference type="InterPro" id="IPR023799">
    <property type="entry name" value="RbfA_dom_sf"/>
</dbReference>
<comment type="subcellular location">
    <subcellularLocation>
        <location evidence="2">Cytoplasm</location>
    </subcellularLocation>
</comment>
<keyword evidence="2" id="KW-0963">Cytoplasm</keyword>
<comment type="similarity">
    <text evidence="2">Belongs to the RbfA family.</text>
</comment>
<keyword evidence="4" id="KW-1185">Reference proteome</keyword>
<dbReference type="SUPFAM" id="SSF89919">
    <property type="entry name" value="Ribosome-binding factor A, RbfA"/>
    <property type="match status" value="1"/>
</dbReference>
<dbReference type="AlphaFoldDB" id="A0AAE3R9E2"/>
<proteinExistence type="inferred from homology"/>
<evidence type="ECO:0000313" key="3">
    <source>
        <dbReference type="EMBL" id="MDJ1503824.1"/>
    </source>
</evidence>
<protein>
    <recommendedName>
        <fullName evidence="2">Ribosome-binding factor A</fullName>
    </recommendedName>
</protein>
<dbReference type="GO" id="GO:0005829">
    <property type="term" value="C:cytosol"/>
    <property type="evidence" value="ECO:0007669"/>
    <property type="project" value="TreeGrafter"/>
</dbReference>
<dbReference type="RefSeq" id="WP_314514466.1">
    <property type="nucleotide sequence ID" value="NZ_JASJOU010000009.1"/>
</dbReference>
<dbReference type="PANTHER" id="PTHR33515">
    <property type="entry name" value="RIBOSOME-BINDING FACTOR A, CHLOROPLASTIC-RELATED"/>
    <property type="match status" value="1"/>
</dbReference>
<comment type="subunit">
    <text evidence="2">Monomer. Binds 30S ribosomal subunits, but not 50S ribosomal subunits or 70S ribosomes.</text>
</comment>
<dbReference type="HAMAP" id="MF_00003">
    <property type="entry name" value="RbfA"/>
    <property type="match status" value="1"/>
</dbReference>
<dbReference type="Pfam" id="PF02033">
    <property type="entry name" value="RBFA"/>
    <property type="match status" value="1"/>
</dbReference>
<dbReference type="Proteomes" id="UP001232063">
    <property type="component" value="Unassembled WGS sequence"/>
</dbReference>
<dbReference type="InterPro" id="IPR015946">
    <property type="entry name" value="KH_dom-like_a/b"/>
</dbReference>
<evidence type="ECO:0000313" key="4">
    <source>
        <dbReference type="Proteomes" id="UP001232063"/>
    </source>
</evidence>
<evidence type="ECO:0000256" key="2">
    <source>
        <dbReference type="HAMAP-Rule" id="MF_00003"/>
    </source>
</evidence>
<dbReference type="NCBIfam" id="TIGR00082">
    <property type="entry name" value="rbfA"/>
    <property type="match status" value="1"/>
</dbReference>
<name>A0AAE3R9E2_9BACT</name>
<accession>A0AAE3R9E2</accession>
<sequence length="126" mass="14403">MDSKRQQKFSRLIQKELGEIFQRDSKSLFGNVWITVTQVRVSPDLSVAKVYLSFLMTDNKEQSLADVNEKNKAIRQTLAAKIRHQVRIIPELIFYLDDTAEYAAKMDALISGLNIPAASKDKDEEE</sequence>
<dbReference type="GO" id="GO:0043024">
    <property type="term" value="F:ribosomal small subunit binding"/>
    <property type="evidence" value="ECO:0007669"/>
    <property type="project" value="TreeGrafter"/>
</dbReference>
<keyword evidence="1 2" id="KW-0690">Ribosome biogenesis</keyword>
<comment type="function">
    <text evidence="2">One of several proteins that assist in the late maturation steps of the functional core of the 30S ribosomal subunit. Associates with free 30S ribosomal subunits (but not with 30S subunits that are part of 70S ribosomes or polysomes). Required for efficient processing of 16S rRNA. May interact with the 5'-terminal helix region of 16S rRNA.</text>
</comment>